<dbReference type="EMBL" id="FCON02000099">
    <property type="protein sequence ID" value="SAL81121.1"/>
    <property type="molecule type" value="Genomic_DNA"/>
</dbReference>
<dbReference type="AlphaFoldDB" id="A0A158KL34"/>
<protein>
    <submittedName>
        <fullName evidence="1">Uncharacterized protein</fullName>
    </submittedName>
</protein>
<dbReference type="Proteomes" id="UP000054770">
    <property type="component" value="Unassembled WGS sequence"/>
</dbReference>
<proteinExistence type="predicted"/>
<sequence length="53" mass="5817">MQDHRLKAQSFYEPGNGLARLSVVAVDDKNFCVVGFFGAVGVGTSRRTSRKSR</sequence>
<name>A0A158KL34_9BURK</name>
<reference evidence="1" key="1">
    <citation type="submission" date="2016-01" db="EMBL/GenBank/DDBJ databases">
        <authorList>
            <person name="Peeters C."/>
        </authorList>
    </citation>
    <scope>NUCLEOTIDE SEQUENCE [LARGE SCALE GENOMIC DNA]</scope>
    <source>
        <strain evidence="1">LMG 22940</strain>
    </source>
</reference>
<keyword evidence="2" id="KW-1185">Reference proteome</keyword>
<gene>
    <name evidence="1" type="ORF">AWB68_06034</name>
</gene>
<organism evidence="1 2">
    <name type="scientific">Caballeronia choica</name>
    <dbReference type="NCBI Taxonomy" id="326476"/>
    <lineage>
        <taxon>Bacteria</taxon>
        <taxon>Pseudomonadati</taxon>
        <taxon>Pseudomonadota</taxon>
        <taxon>Betaproteobacteria</taxon>
        <taxon>Burkholderiales</taxon>
        <taxon>Burkholderiaceae</taxon>
        <taxon>Caballeronia</taxon>
    </lineage>
</organism>
<comment type="caution">
    <text evidence="1">The sequence shown here is derived from an EMBL/GenBank/DDBJ whole genome shotgun (WGS) entry which is preliminary data.</text>
</comment>
<evidence type="ECO:0000313" key="1">
    <source>
        <dbReference type="EMBL" id="SAL81121.1"/>
    </source>
</evidence>
<evidence type="ECO:0000313" key="2">
    <source>
        <dbReference type="Proteomes" id="UP000054770"/>
    </source>
</evidence>
<accession>A0A158KL34</accession>